<dbReference type="Pfam" id="PF09830">
    <property type="entry name" value="ATP_transf"/>
    <property type="match status" value="1"/>
</dbReference>
<organism evidence="4 5">
    <name type="scientific">Acaryochloris thomasi RCC1774</name>
    <dbReference type="NCBI Taxonomy" id="1764569"/>
    <lineage>
        <taxon>Bacteria</taxon>
        <taxon>Bacillati</taxon>
        <taxon>Cyanobacteriota</taxon>
        <taxon>Cyanophyceae</taxon>
        <taxon>Acaryochloridales</taxon>
        <taxon>Acaryochloridaceae</taxon>
        <taxon>Acaryochloris</taxon>
        <taxon>Acaryochloris thomasi</taxon>
    </lineage>
</organism>
<evidence type="ECO:0000259" key="2">
    <source>
        <dbReference type="Pfam" id="PF09830"/>
    </source>
</evidence>
<dbReference type="InterPro" id="IPR045759">
    <property type="entry name" value="Ap4A_phos1/2_N"/>
</dbReference>
<comment type="caution">
    <text evidence="4">The sequence shown here is derived from an EMBL/GenBank/DDBJ whole genome shotgun (WGS) entry which is preliminary data.</text>
</comment>
<dbReference type="SUPFAM" id="SSF54197">
    <property type="entry name" value="HIT-like"/>
    <property type="match status" value="1"/>
</dbReference>
<dbReference type="AlphaFoldDB" id="A0A2W1JPD0"/>
<evidence type="ECO:0000313" key="5">
    <source>
        <dbReference type="Proteomes" id="UP000248857"/>
    </source>
</evidence>
<dbReference type="InterPro" id="IPR009163">
    <property type="entry name" value="Ap4A_phos1/2"/>
</dbReference>
<dbReference type="Pfam" id="PF19327">
    <property type="entry name" value="Ap4A_phos_N"/>
    <property type="match status" value="1"/>
</dbReference>
<evidence type="ECO:0000313" key="4">
    <source>
        <dbReference type="EMBL" id="PZD75208.1"/>
    </source>
</evidence>
<dbReference type="InterPro" id="IPR036265">
    <property type="entry name" value="HIT-like_sf"/>
</dbReference>
<dbReference type="OrthoDB" id="421767at2"/>
<sequence length="296" mass="33106">MTSAESERRSSTLVPGRLWNQIVYRTQQAITCGALQSISTTTERIEQQGLNFIVRVSDNIARKVSVAKKSKNKRNPFLPYEEELFVADVSSTHVALLNKFNVVDHHLLIITRHFEPQESWLTLPDFKALASCLAEVDGLAFYNGGRTAGASQGHKHLQIVPLPLIENDIFATPLEALTMTPSITQGMLELPFLHGIAPLSVDWTASSQAVATELIQSYRSLYEAAELSAEDHPQPYSLLVTRRWMLLVPRSQESHAHISVNALGFAGSLFVRDYDQLERLKQIGPMSLLQKVTYPR</sequence>
<dbReference type="GO" id="GO:0005524">
    <property type="term" value="F:ATP binding"/>
    <property type="evidence" value="ECO:0007669"/>
    <property type="project" value="InterPro"/>
</dbReference>
<dbReference type="EMBL" id="PQWO01000001">
    <property type="protein sequence ID" value="PZD75208.1"/>
    <property type="molecule type" value="Genomic_DNA"/>
</dbReference>
<dbReference type="InterPro" id="IPR019200">
    <property type="entry name" value="ATP_adenylylTrfase_C"/>
</dbReference>
<keyword evidence="5" id="KW-1185">Reference proteome</keyword>
<dbReference type="PANTHER" id="PTHR38420:SF1">
    <property type="entry name" value="PUTATIVE (AFU_ORTHOLOGUE AFUA_5G14690)-RELATED"/>
    <property type="match status" value="1"/>
</dbReference>
<gene>
    <name evidence="4" type="ORF">C1752_00447</name>
</gene>
<accession>A0A2W1JPD0</accession>
<feature type="domain" description="ATP adenylyltransferase C-terminal" evidence="2">
    <location>
        <begin position="189"/>
        <end position="295"/>
    </location>
</feature>
<dbReference type="PIRSF" id="PIRSF000846">
    <property type="entry name" value="ATP_adenylyltr"/>
    <property type="match status" value="1"/>
</dbReference>
<evidence type="ECO:0000256" key="1">
    <source>
        <dbReference type="PIRSR" id="PIRSR000846-1"/>
    </source>
</evidence>
<evidence type="ECO:0000259" key="3">
    <source>
        <dbReference type="Pfam" id="PF19327"/>
    </source>
</evidence>
<dbReference type="PANTHER" id="PTHR38420">
    <property type="entry name" value="AP-4-A PHOSPHORYLASE II"/>
    <property type="match status" value="1"/>
</dbReference>
<dbReference type="GO" id="GO:0003877">
    <property type="term" value="F:ATP:ADP adenylyltransferase activity"/>
    <property type="evidence" value="ECO:0007669"/>
    <property type="project" value="InterPro"/>
</dbReference>
<dbReference type="InterPro" id="IPR043171">
    <property type="entry name" value="Ap4A_phos1/2-like"/>
</dbReference>
<feature type="active site" description="Nucleophile" evidence="1">
    <location>
        <position position="156"/>
    </location>
</feature>
<proteinExistence type="predicted"/>
<protein>
    <submittedName>
        <fullName evidence="4">Uncharacterized protein</fullName>
    </submittedName>
</protein>
<dbReference type="Proteomes" id="UP000248857">
    <property type="component" value="Unassembled WGS sequence"/>
</dbReference>
<feature type="domain" description="Ap4A phosphorylase 1/2 N-terminal" evidence="3">
    <location>
        <begin position="10"/>
        <end position="177"/>
    </location>
</feature>
<dbReference type="Gene3D" id="3.30.428.70">
    <property type="match status" value="1"/>
</dbReference>
<name>A0A2W1JPD0_9CYAN</name>
<dbReference type="GO" id="GO:0009117">
    <property type="term" value="P:nucleotide metabolic process"/>
    <property type="evidence" value="ECO:0007669"/>
    <property type="project" value="InterPro"/>
</dbReference>
<dbReference type="RefSeq" id="WP_110984421.1">
    <property type="nucleotide sequence ID" value="NZ_CAWNWM010000001.1"/>
</dbReference>
<reference evidence="4 5" key="1">
    <citation type="journal article" date="2018" name="Sci. Rep.">
        <title>A novel species of the marine cyanobacterium Acaryochloris with a unique pigment content and lifestyle.</title>
        <authorList>
            <person name="Partensky F."/>
            <person name="Six C."/>
            <person name="Ratin M."/>
            <person name="Garczarek L."/>
            <person name="Vaulot D."/>
            <person name="Probert I."/>
            <person name="Calteau A."/>
            <person name="Gourvil P."/>
            <person name="Marie D."/>
            <person name="Grebert T."/>
            <person name="Bouchier C."/>
            <person name="Le Panse S."/>
            <person name="Gachenot M."/>
            <person name="Rodriguez F."/>
            <person name="Garrido J.L."/>
        </authorList>
    </citation>
    <scope>NUCLEOTIDE SEQUENCE [LARGE SCALE GENOMIC DNA]</scope>
    <source>
        <strain evidence="4 5">RCC1774</strain>
    </source>
</reference>